<keyword evidence="1" id="KW-0472">Membrane</keyword>
<dbReference type="InterPro" id="IPR005182">
    <property type="entry name" value="YdbS-like_PH"/>
</dbReference>
<evidence type="ECO:0000259" key="2">
    <source>
        <dbReference type="Pfam" id="PF03703"/>
    </source>
</evidence>
<gene>
    <name evidence="3" type="ORF">DCF19_12660</name>
</gene>
<dbReference type="AlphaFoldDB" id="A0A2W4W6G7"/>
<keyword evidence="1" id="KW-1133">Transmembrane helix</keyword>
<evidence type="ECO:0000313" key="3">
    <source>
        <dbReference type="EMBL" id="PZO40032.1"/>
    </source>
</evidence>
<proteinExistence type="predicted"/>
<protein>
    <recommendedName>
        <fullName evidence="2">YdbS-like PH domain-containing protein</fullName>
    </recommendedName>
</protein>
<feature type="transmembrane region" description="Helical" evidence="1">
    <location>
        <begin position="20"/>
        <end position="44"/>
    </location>
</feature>
<sequence>MSTAKVPLPDERILFKGHPAVLGSVTRLLIAIFTLGIGAIWFWLRSTNTQYLITSQRIVIEIGIFSRNIETLEIYQVDDIHLEKPLNQRIMGTGNILLLTRDISAPKVVLERLPIDVRELYEQMRPCIQQARFRFHVRDEENPRELM</sequence>
<dbReference type="EMBL" id="QBML01000015">
    <property type="protein sequence ID" value="PZO40032.1"/>
    <property type="molecule type" value="Genomic_DNA"/>
</dbReference>
<name>A0A2W4W6G7_9CYAN</name>
<accession>A0A2W4W6G7</accession>
<evidence type="ECO:0000256" key="1">
    <source>
        <dbReference type="SAM" id="Phobius"/>
    </source>
</evidence>
<keyword evidence="1" id="KW-0812">Transmembrane</keyword>
<evidence type="ECO:0000313" key="4">
    <source>
        <dbReference type="Proteomes" id="UP000249467"/>
    </source>
</evidence>
<reference evidence="3 4" key="2">
    <citation type="submission" date="2018-06" db="EMBL/GenBank/DDBJ databases">
        <title>Metagenomic assembly of (sub)arctic Cyanobacteria and their associated microbiome from non-axenic cultures.</title>
        <authorList>
            <person name="Baurain D."/>
        </authorList>
    </citation>
    <scope>NUCLEOTIDE SEQUENCE [LARGE SCALE GENOMIC DNA]</scope>
    <source>
        <strain evidence="3">ULC066bin1</strain>
    </source>
</reference>
<reference evidence="3 4" key="1">
    <citation type="submission" date="2018-04" db="EMBL/GenBank/DDBJ databases">
        <authorList>
            <person name="Go L.Y."/>
            <person name="Mitchell J.A."/>
        </authorList>
    </citation>
    <scope>NUCLEOTIDE SEQUENCE [LARGE SCALE GENOMIC DNA]</scope>
    <source>
        <strain evidence="3">ULC066bin1</strain>
    </source>
</reference>
<dbReference type="Pfam" id="PF03703">
    <property type="entry name" value="bPH_2"/>
    <property type="match status" value="1"/>
</dbReference>
<organism evidence="3 4">
    <name type="scientific">Pseudanabaena frigida</name>
    <dbReference type="NCBI Taxonomy" id="945775"/>
    <lineage>
        <taxon>Bacteria</taxon>
        <taxon>Bacillati</taxon>
        <taxon>Cyanobacteriota</taxon>
        <taxon>Cyanophyceae</taxon>
        <taxon>Pseudanabaenales</taxon>
        <taxon>Pseudanabaenaceae</taxon>
        <taxon>Pseudanabaena</taxon>
    </lineage>
</organism>
<feature type="domain" description="YdbS-like PH" evidence="2">
    <location>
        <begin position="48"/>
        <end position="110"/>
    </location>
</feature>
<comment type="caution">
    <text evidence="3">The sequence shown here is derived from an EMBL/GenBank/DDBJ whole genome shotgun (WGS) entry which is preliminary data.</text>
</comment>
<dbReference type="Proteomes" id="UP000249467">
    <property type="component" value="Unassembled WGS sequence"/>
</dbReference>